<name>A0ABN6PTE0_9BURK</name>
<dbReference type="Proteomes" id="UP001057498">
    <property type="component" value="Chromosome"/>
</dbReference>
<evidence type="ECO:0000313" key="2">
    <source>
        <dbReference type="Proteomes" id="UP001057498"/>
    </source>
</evidence>
<accession>A0ABN6PTE0</accession>
<reference evidence="1" key="1">
    <citation type="submission" date="2022-04" db="EMBL/GenBank/DDBJ databases">
        <title>Whole genome sequence of Sphaerotilus sp. FB-5.</title>
        <authorList>
            <person name="Takeda M."/>
            <person name="Narihara S."/>
            <person name="Akimoto M."/>
            <person name="Akimoto R."/>
            <person name="Nishiyashiki S."/>
            <person name="Murakami T."/>
        </authorList>
    </citation>
    <scope>NUCLEOTIDE SEQUENCE</scope>
    <source>
        <strain evidence="1">FB-5</strain>
    </source>
</reference>
<evidence type="ECO:0008006" key="3">
    <source>
        <dbReference type="Google" id="ProtNLM"/>
    </source>
</evidence>
<dbReference type="RefSeq" id="WP_251970107.1">
    <property type="nucleotide sequence ID" value="NZ_AP025730.1"/>
</dbReference>
<evidence type="ECO:0000313" key="1">
    <source>
        <dbReference type="EMBL" id="BDI06867.1"/>
    </source>
</evidence>
<dbReference type="EMBL" id="AP025730">
    <property type="protein sequence ID" value="BDI06867.1"/>
    <property type="molecule type" value="Genomic_DNA"/>
</dbReference>
<proteinExistence type="predicted"/>
<protein>
    <recommendedName>
        <fullName evidence="3">Fibronectin type III domain-containing protein</fullName>
    </recommendedName>
</protein>
<keyword evidence="2" id="KW-1185">Reference proteome</keyword>
<gene>
    <name evidence="1" type="ORF">CATMQ487_38370</name>
</gene>
<organism evidence="1 2">
    <name type="scientific">Sphaerotilus microaerophilus</name>
    <dbReference type="NCBI Taxonomy" id="2914710"/>
    <lineage>
        <taxon>Bacteria</taxon>
        <taxon>Pseudomonadati</taxon>
        <taxon>Pseudomonadota</taxon>
        <taxon>Betaproteobacteria</taxon>
        <taxon>Burkholderiales</taxon>
        <taxon>Sphaerotilaceae</taxon>
        <taxon>Sphaerotilus</taxon>
    </lineage>
</organism>
<sequence>MVQPKIALGMERRSDPDLLAYGGAVVAALKDNASFPAPWGDSTPSWEQLDAAYQAYREAYHAALTHDTQKIAARNAARQAFTEMLRRVAAYVEFQANGSVAMLVSTGFALRQEQARSSSGAVPPGPMAELRGVATEHGGRIELRAGRSERAVAYEVQTASTDPASTNGSTVWSHAQTVFSVQRVALEGLAPGFVWVRMRGANHNGYGPWTGPVRVLVV</sequence>